<organism evidence="1 2">
    <name type="scientific">Halovenus rubra</name>
    <dbReference type="NCBI Taxonomy" id="869890"/>
    <lineage>
        <taxon>Archaea</taxon>
        <taxon>Methanobacteriati</taxon>
        <taxon>Methanobacteriota</taxon>
        <taxon>Stenosarchaea group</taxon>
        <taxon>Halobacteria</taxon>
        <taxon>Halobacteriales</taxon>
        <taxon>Haloarculaceae</taxon>
        <taxon>Halovenus</taxon>
    </lineage>
</organism>
<proteinExistence type="predicted"/>
<comment type="caution">
    <text evidence="1">The sequence shown here is derived from an EMBL/GenBank/DDBJ whole genome shotgun (WGS) entry which is preliminary data.</text>
</comment>
<dbReference type="AlphaFoldDB" id="A0ABD5X0D8"/>
<gene>
    <name evidence="1" type="ORF">ACFQJ7_01170</name>
</gene>
<dbReference type="Proteomes" id="UP001596414">
    <property type="component" value="Unassembled WGS sequence"/>
</dbReference>
<sequence length="132" mass="14698">MKRRALLSVSAATLFGGCLRRGESQPQPRLAWIWLQNDRTEAYNVDITVVADGEPMFADTYQVGTTPETASITVDDPVDKPREYIVQATMDGKTREVEIAEFADGDENCVGVRFLLLDNGNVTYSMKSMQQC</sequence>
<evidence type="ECO:0000313" key="1">
    <source>
        <dbReference type="EMBL" id="MFC7124655.1"/>
    </source>
</evidence>
<evidence type="ECO:0008006" key="3">
    <source>
        <dbReference type="Google" id="ProtNLM"/>
    </source>
</evidence>
<accession>A0ABD5X0D8</accession>
<evidence type="ECO:0000313" key="2">
    <source>
        <dbReference type="Proteomes" id="UP001596414"/>
    </source>
</evidence>
<dbReference type="PROSITE" id="PS51257">
    <property type="entry name" value="PROKAR_LIPOPROTEIN"/>
    <property type="match status" value="1"/>
</dbReference>
<dbReference type="EMBL" id="JBHSZQ010000001">
    <property type="protein sequence ID" value="MFC7124655.1"/>
    <property type="molecule type" value="Genomic_DNA"/>
</dbReference>
<reference evidence="1 2" key="1">
    <citation type="journal article" date="2014" name="Int. J. Syst. Evol. Microbiol.">
        <title>Complete genome sequence of Corynebacterium casei LMG S-19264T (=DSM 44701T), isolated from a smear-ripened cheese.</title>
        <authorList>
            <consortium name="US DOE Joint Genome Institute (JGI-PGF)"/>
            <person name="Walter F."/>
            <person name="Albersmeier A."/>
            <person name="Kalinowski J."/>
            <person name="Ruckert C."/>
        </authorList>
    </citation>
    <scope>NUCLEOTIDE SEQUENCE [LARGE SCALE GENOMIC DNA]</scope>
    <source>
        <strain evidence="1 2">CGMCC 4.7215</strain>
    </source>
</reference>
<protein>
    <recommendedName>
        <fullName evidence="3">Lipoprotein</fullName>
    </recommendedName>
</protein>
<dbReference type="RefSeq" id="WP_267637614.1">
    <property type="nucleotide sequence ID" value="NZ_JAODIY010000010.1"/>
</dbReference>
<name>A0ABD5X0D8_9EURY</name>